<reference evidence="2 3" key="1">
    <citation type="submission" date="2015-03" db="EMBL/GenBank/DDBJ databases">
        <title>Draft genome sequences of two protease-producing strains of Arsukibacterium isolated from two cold and alkaline environments.</title>
        <authorList>
            <person name="Lylloff J.E."/>
            <person name="Skov L.B."/>
            <person name="Jepsen M."/>
            <person name="Hallin P.F."/>
            <person name="Sorensen S.J."/>
            <person name="Stougaard P."/>
            <person name="Glaring M.A."/>
        </authorList>
    </citation>
    <scope>NUCLEOTIDE SEQUENCE [LARGE SCALE GENOMIC DNA]</scope>
    <source>
        <strain evidence="2 3">GCM72</strain>
    </source>
</reference>
<keyword evidence="3" id="KW-1185">Reference proteome</keyword>
<sequence length="209" mass="23675">MQQNQLTGINVELVKLLCQRAKITCNISLLPWRRAFDMAQHNVYSGVFSTSRNAEREALFSWVGPIASEPGYLFRLKGRTEVNPANLDEAKNYILAVSRGDRLESYFQSKGFRYGSNMMGFSTRTEPIPLFFAHKVDLLSGSKRSLRSWMLEHNMPADTAEPLFLLADIGAHYLALNPQFPADVALALQRELDIIHQNGELTAILQRYP</sequence>
<organism evidence="2 3">
    <name type="scientific">Arsukibacterium ikkense</name>
    <dbReference type="NCBI Taxonomy" id="336831"/>
    <lineage>
        <taxon>Bacteria</taxon>
        <taxon>Pseudomonadati</taxon>
        <taxon>Pseudomonadota</taxon>
        <taxon>Gammaproteobacteria</taxon>
        <taxon>Chromatiales</taxon>
        <taxon>Chromatiaceae</taxon>
        <taxon>Arsukibacterium</taxon>
    </lineage>
</organism>
<dbReference type="Proteomes" id="UP000034228">
    <property type="component" value="Unassembled WGS sequence"/>
</dbReference>
<dbReference type="Pfam" id="PF00497">
    <property type="entry name" value="SBP_bac_3"/>
    <property type="match status" value="1"/>
</dbReference>
<dbReference type="Gene3D" id="3.40.190.10">
    <property type="entry name" value="Periplasmic binding protein-like II"/>
    <property type="match status" value="2"/>
</dbReference>
<gene>
    <name evidence="2" type="ORF">WG68_13495</name>
</gene>
<accession>A0A0M2V5J0</accession>
<dbReference type="STRING" id="336831.WG68_13495"/>
<protein>
    <recommendedName>
        <fullName evidence="1">Solute-binding protein family 3/N-terminal domain-containing protein</fullName>
    </recommendedName>
</protein>
<dbReference type="PANTHER" id="PTHR38834">
    <property type="entry name" value="PERIPLASMIC SUBSTRATE BINDING PROTEIN FAMILY 3"/>
    <property type="match status" value="1"/>
</dbReference>
<dbReference type="PANTHER" id="PTHR38834:SF3">
    <property type="entry name" value="SOLUTE-BINDING PROTEIN FAMILY 3_N-TERMINAL DOMAIN-CONTAINING PROTEIN"/>
    <property type="match status" value="1"/>
</dbReference>
<dbReference type="SUPFAM" id="SSF53850">
    <property type="entry name" value="Periplasmic binding protein-like II"/>
    <property type="match status" value="1"/>
</dbReference>
<comment type="caution">
    <text evidence="2">The sequence shown here is derived from an EMBL/GenBank/DDBJ whole genome shotgun (WGS) entry which is preliminary data.</text>
</comment>
<evidence type="ECO:0000259" key="1">
    <source>
        <dbReference type="Pfam" id="PF00497"/>
    </source>
</evidence>
<name>A0A0M2V5J0_9GAMM</name>
<evidence type="ECO:0000313" key="2">
    <source>
        <dbReference type="EMBL" id="KKO44920.1"/>
    </source>
</evidence>
<evidence type="ECO:0000313" key="3">
    <source>
        <dbReference type="Proteomes" id="UP000034228"/>
    </source>
</evidence>
<dbReference type="EMBL" id="LAHO01000013">
    <property type="protein sequence ID" value="KKO44920.1"/>
    <property type="molecule type" value="Genomic_DNA"/>
</dbReference>
<dbReference type="AlphaFoldDB" id="A0A0M2V5J0"/>
<proteinExistence type="predicted"/>
<dbReference type="InterPro" id="IPR001638">
    <property type="entry name" value="Solute-binding_3/MltF_N"/>
</dbReference>
<dbReference type="PATRIC" id="fig|336831.14.peg.3469"/>
<feature type="domain" description="Solute-binding protein family 3/N-terminal" evidence="1">
    <location>
        <begin position="2"/>
        <end position="208"/>
    </location>
</feature>